<dbReference type="Gene3D" id="3.90.1150.10">
    <property type="entry name" value="Aspartate Aminotransferase, domain 1"/>
    <property type="match status" value="1"/>
</dbReference>
<evidence type="ECO:0000256" key="2">
    <source>
        <dbReference type="ARBA" id="ARBA00009077"/>
    </source>
</evidence>
<protein>
    <submittedName>
        <fullName evidence="7">Cystathionine beta-lyase</fullName>
    </submittedName>
</protein>
<dbReference type="FunFam" id="3.40.640.10:FF:000009">
    <property type="entry name" value="Cystathionine gamma-synthase homolog"/>
    <property type="match status" value="1"/>
</dbReference>
<name>A0A2N3PYN2_9PROT</name>
<gene>
    <name evidence="7" type="ORF">CWS72_05400</name>
</gene>
<evidence type="ECO:0000256" key="4">
    <source>
        <dbReference type="PIRSR" id="PIRSR001434-2"/>
    </source>
</evidence>
<dbReference type="PIRSF" id="PIRSF001434">
    <property type="entry name" value="CGS"/>
    <property type="match status" value="1"/>
</dbReference>
<keyword evidence="8" id="KW-1185">Reference proteome</keyword>
<keyword evidence="3 4" id="KW-0663">Pyridoxal phosphate</keyword>
<evidence type="ECO:0000256" key="1">
    <source>
        <dbReference type="ARBA" id="ARBA00001933"/>
    </source>
</evidence>
<dbReference type="GO" id="GO:0003962">
    <property type="term" value="F:cystathionine gamma-synthase activity"/>
    <property type="evidence" value="ECO:0007669"/>
    <property type="project" value="TreeGrafter"/>
</dbReference>
<dbReference type="GO" id="GO:0004123">
    <property type="term" value="F:cystathionine gamma-lyase activity"/>
    <property type="evidence" value="ECO:0007669"/>
    <property type="project" value="TreeGrafter"/>
</dbReference>
<dbReference type="AlphaFoldDB" id="A0A2N3PYN2"/>
<dbReference type="GO" id="GO:0030170">
    <property type="term" value="F:pyridoxal phosphate binding"/>
    <property type="evidence" value="ECO:0007669"/>
    <property type="project" value="InterPro"/>
</dbReference>
<dbReference type="InterPro" id="IPR000277">
    <property type="entry name" value="Cys/Met-Metab_PyrdxlP-dep_enz"/>
</dbReference>
<evidence type="ECO:0000313" key="7">
    <source>
        <dbReference type="EMBL" id="PKU25503.1"/>
    </source>
</evidence>
<feature type="modified residue" description="N6-(pyridoxal phosphate)lysine" evidence="4">
    <location>
        <position position="208"/>
    </location>
</feature>
<evidence type="ECO:0000256" key="6">
    <source>
        <dbReference type="SAM" id="MobiDB-lite"/>
    </source>
</evidence>
<dbReference type="GO" id="GO:0019343">
    <property type="term" value="P:cysteine biosynthetic process via cystathionine"/>
    <property type="evidence" value="ECO:0007669"/>
    <property type="project" value="TreeGrafter"/>
</dbReference>
<sequence length="394" mass="41642">MNKIAKKTTSHPQGLSTRAIHGRQKPEPSTGAVIPPIFATSTFVQSSPGVTTGWEYARSQNPTRAAFEASLAELEGGSAGFAFASGLAAEAAILDLLEHGSHIVASDDLYGGTWRLFHRIRAHSANLALTHVDFSDPDAIEAAITPRTALLWVETPSNPLLKLADLSALAALGRKHGILTVADNTFASPAVQRPLQHGFDLVVHSVTKYIGGHSDIIGGAVVVGGDADLQNRVSFIQNATGGILDPFSSFLGLRGIKTLPLRVERHSANALAVAGWLENHPAVERVLYPGLPSHPQHELALRQMQGGGGMVSVFLKATAKQTVKVLESFKIFALAESLGGVESLVGHPVSMSHGSLPAERRAELGITPNLIRLSIGIEDAADLISDLDQALARL</sequence>
<dbReference type="Proteomes" id="UP000233293">
    <property type="component" value="Unassembled WGS sequence"/>
</dbReference>
<keyword evidence="7" id="KW-0456">Lyase</keyword>
<dbReference type="InterPro" id="IPR015421">
    <property type="entry name" value="PyrdxlP-dep_Trfase_major"/>
</dbReference>
<organism evidence="7 8">
    <name type="scientific">Telmatospirillum siberiense</name>
    <dbReference type="NCBI Taxonomy" id="382514"/>
    <lineage>
        <taxon>Bacteria</taxon>
        <taxon>Pseudomonadati</taxon>
        <taxon>Pseudomonadota</taxon>
        <taxon>Alphaproteobacteria</taxon>
        <taxon>Rhodospirillales</taxon>
        <taxon>Rhodospirillaceae</taxon>
        <taxon>Telmatospirillum</taxon>
    </lineage>
</organism>
<dbReference type="PANTHER" id="PTHR11808">
    <property type="entry name" value="TRANS-SULFURATION ENZYME FAMILY MEMBER"/>
    <property type="match status" value="1"/>
</dbReference>
<evidence type="ECO:0000256" key="3">
    <source>
        <dbReference type="ARBA" id="ARBA00022898"/>
    </source>
</evidence>
<dbReference type="Gene3D" id="3.40.640.10">
    <property type="entry name" value="Type I PLP-dependent aspartate aminotransferase-like (Major domain)"/>
    <property type="match status" value="1"/>
</dbReference>
<dbReference type="GO" id="GO:0019346">
    <property type="term" value="P:transsulfuration"/>
    <property type="evidence" value="ECO:0007669"/>
    <property type="project" value="InterPro"/>
</dbReference>
<comment type="cofactor">
    <cofactor evidence="1 5">
        <name>pyridoxal 5'-phosphate</name>
        <dbReference type="ChEBI" id="CHEBI:597326"/>
    </cofactor>
</comment>
<accession>A0A2N3PYN2</accession>
<dbReference type="FunFam" id="3.90.1150.10:FF:000008">
    <property type="entry name" value="Cystathionine gamma-synthase"/>
    <property type="match status" value="1"/>
</dbReference>
<dbReference type="Pfam" id="PF01053">
    <property type="entry name" value="Cys_Met_Meta_PP"/>
    <property type="match status" value="1"/>
</dbReference>
<dbReference type="GO" id="GO:0005737">
    <property type="term" value="C:cytoplasm"/>
    <property type="evidence" value="ECO:0007669"/>
    <property type="project" value="TreeGrafter"/>
</dbReference>
<comment type="caution">
    <text evidence="7">The sequence shown here is derived from an EMBL/GenBank/DDBJ whole genome shotgun (WGS) entry which is preliminary data.</text>
</comment>
<comment type="similarity">
    <text evidence="2 5">Belongs to the trans-sulfuration enzymes family.</text>
</comment>
<feature type="region of interest" description="Disordered" evidence="6">
    <location>
        <begin position="1"/>
        <end position="31"/>
    </location>
</feature>
<proteinExistence type="inferred from homology"/>
<reference evidence="8" key="1">
    <citation type="submission" date="2017-12" db="EMBL/GenBank/DDBJ databases">
        <title>Draft genome sequence of Telmatospirillum siberiense 26-4b1T, an acidotolerant peatland alphaproteobacterium potentially involved in sulfur cycling.</title>
        <authorList>
            <person name="Hausmann B."/>
            <person name="Pjevac P."/>
            <person name="Schreck K."/>
            <person name="Herbold C.W."/>
            <person name="Daims H."/>
            <person name="Wagner M."/>
            <person name="Pester M."/>
            <person name="Loy A."/>
        </authorList>
    </citation>
    <scope>NUCLEOTIDE SEQUENCE [LARGE SCALE GENOMIC DNA]</scope>
    <source>
        <strain evidence="8">26-4b1</strain>
    </source>
</reference>
<dbReference type="PANTHER" id="PTHR11808:SF15">
    <property type="entry name" value="CYSTATHIONINE GAMMA-LYASE"/>
    <property type="match status" value="1"/>
</dbReference>
<dbReference type="CDD" id="cd00614">
    <property type="entry name" value="CGS_like"/>
    <property type="match status" value="1"/>
</dbReference>
<dbReference type="InterPro" id="IPR015424">
    <property type="entry name" value="PyrdxlP-dep_Trfase"/>
</dbReference>
<evidence type="ECO:0000256" key="5">
    <source>
        <dbReference type="RuleBase" id="RU362118"/>
    </source>
</evidence>
<dbReference type="InterPro" id="IPR015422">
    <property type="entry name" value="PyrdxlP-dep_Trfase_small"/>
</dbReference>
<dbReference type="SUPFAM" id="SSF53383">
    <property type="entry name" value="PLP-dependent transferases"/>
    <property type="match status" value="1"/>
</dbReference>
<dbReference type="OrthoDB" id="9790858at2"/>
<evidence type="ECO:0000313" key="8">
    <source>
        <dbReference type="Proteomes" id="UP000233293"/>
    </source>
</evidence>
<dbReference type="EMBL" id="PIUM01000004">
    <property type="protein sequence ID" value="PKU25503.1"/>
    <property type="molecule type" value="Genomic_DNA"/>
</dbReference>
<dbReference type="RefSeq" id="WP_101249558.1">
    <property type="nucleotide sequence ID" value="NZ_PIUM01000004.1"/>
</dbReference>